<reference evidence="3" key="1">
    <citation type="submission" date="2019-04" db="EMBL/GenBank/DDBJ databases">
        <title>Friends and foes A comparative genomics studyof 23 Aspergillus species from section Flavi.</title>
        <authorList>
            <consortium name="DOE Joint Genome Institute"/>
            <person name="Kjaerbolling I."/>
            <person name="Vesth T."/>
            <person name="Frisvad J.C."/>
            <person name="Nybo J.L."/>
            <person name="Theobald S."/>
            <person name="Kildgaard S."/>
            <person name="Isbrandt T."/>
            <person name="Kuo A."/>
            <person name="Sato A."/>
            <person name="Lyhne E.K."/>
            <person name="Kogle M.E."/>
            <person name="Wiebenga A."/>
            <person name="Kun R.S."/>
            <person name="Lubbers R.J."/>
            <person name="Makela M.R."/>
            <person name="Barry K."/>
            <person name="Chovatia M."/>
            <person name="Clum A."/>
            <person name="Daum C."/>
            <person name="Haridas S."/>
            <person name="He G."/>
            <person name="LaButti K."/>
            <person name="Lipzen A."/>
            <person name="Mondo S."/>
            <person name="Riley R."/>
            <person name="Salamov A."/>
            <person name="Simmons B.A."/>
            <person name="Magnuson J.K."/>
            <person name="Henrissat B."/>
            <person name="Mortensen U.H."/>
            <person name="Larsen T.O."/>
            <person name="Devries R.P."/>
            <person name="Grigoriev I.V."/>
            <person name="Machida M."/>
            <person name="Baker S.E."/>
            <person name="Andersen M.R."/>
        </authorList>
    </citation>
    <scope>NUCLEOTIDE SEQUENCE [LARGE SCALE GENOMIC DNA]</scope>
    <source>
        <strain evidence="3">CBS 553.77</strain>
    </source>
</reference>
<name>A0A5N6Z2G4_9EURO</name>
<dbReference type="Proteomes" id="UP000327118">
    <property type="component" value="Unassembled WGS sequence"/>
</dbReference>
<dbReference type="OrthoDB" id="5425806at2759"/>
<protein>
    <submittedName>
        <fullName evidence="2">Uncharacterized protein</fullName>
    </submittedName>
</protein>
<sequence length="391" mass="44785">MELHPMKADLDDGRLSSRQRDRKFTTFLDLKFDYHTEFINRLREHVQGEKYEWEQLQSSEAKRRSCAEKFVIKYGMSYWGTEENRRKYLMPAAFEDPASLCTYPELNDEIIRTITLLLERKANSSVKIQEKKNSMEPFTTPVQYGQRGSVSVPPYLSDISYRKSTLKPSTSQRAGDQISEGRNTRKRRATDMDKISLDSGKDLLEAKRLRASAPFGIRPFGSILGHGKDENGSIPDRPTNLTADPKIAGNNMPPSAVEDQVSHSGRTYPNDTKFLVEASNQEGMAPVWVSFQNFPSASSFLAHMATECRLTEWSPDHQLMPENTDWQSLQIVVAASVKFEWSGFEIRVRQGMDKDWTTVFEELQKAWKAKELKLDGGLVQSFRIRVMLHIN</sequence>
<evidence type="ECO:0000313" key="3">
    <source>
        <dbReference type="Proteomes" id="UP000327118"/>
    </source>
</evidence>
<feature type="region of interest" description="Disordered" evidence="1">
    <location>
        <begin position="224"/>
        <end position="264"/>
    </location>
</feature>
<evidence type="ECO:0000256" key="1">
    <source>
        <dbReference type="SAM" id="MobiDB-lite"/>
    </source>
</evidence>
<dbReference type="EMBL" id="ML739152">
    <property type="protein sequence ID" value="KAE8351854.1"/>
    <property type="molecule type" value="Genomic_DNA"/>
</dbReference>
<evidence type="ECO:0000313" key="2">
    <source>
        <dbReference type="EMBL" id="KAE8351854.1"/>
    </source>
</evidence>
<keyword evidence="3" id="KW-1185">Reference proteome</keyword>
<proteinExistence type="predicted"/>
<organism evidence="2 3">
    <name type="scientific">Aspergillus coremiiformis</name>
    <dbReference type="NCBI Taxonomy" id="138285"/>
    <lineage>
        <taxon>Eukaryota</taxon>
        <taxon>Fungi</taxon>
        <taxon>Dikarya</taxon>
        <taxon>Ascomycota</taxon>
        <taxon>Pezizomycotina</taxon>
        <taxon>Eurotiomycetes</taxon>
        <taxon>Eurotiomycetidae</taxon>
        <taxon>Eurotiales</taxon>
        <taxon>Aspergillaceae</taxon>
        <taxon>Aspergillus</taxon>
        <taxon>Aspergillus subgen. Circumdati</taxon>
    </lineage>
</organism>
<accession>A0A5N6Z2G4</accession>
<feature type="region of interest" description="Disordered" evidence="1">
    <location>
        <begin position="163"/>
        <end position="193"/>
    </location>
</feature>
<feature type="compositionally biased region" description="Polar residues" evidence="1">
    <location>
        <begin position="163"/>
        <end position="174"/>
    </location>
</feature>
<dbReference type="AlphaFoldDB" id="A0A5N6Z2G4"/>
<gene>
    <name evidence="2" type="ORF">BDV28DRAFT_149600</name>
</gene>